<dbReference type="RefSeq" id="WP_377467029.1">
    <property type="nucleotide sequence ID" value="NZ_JBHUOP010000004.1"/>
</dbReference>
<evidence type="ECO:0000313" key="2">
    <source>
        <dbReference type="EMBL" id="MFD2841108.1"/>
    </source>
</evidence>
<dbReference type="Proteomes" id="UP001597391">
    <property type="component" value="Unassembled WGS sequence"/>
</dbReference>
<protein>
    <submittedName>
        <fullName evidence="2">Uncharacterized protein</fullName>
    </submittedName>
</protein>
<evidence type="ECO:0000256" key="1">
    <source>
        <dbReference type="SAM" id="Phobius"/>
    </source>
</evidence>
<name>A0ABW5XJQ9_9MICO</name>
<sequence>MGLAATWIVLALICAVFVLVIAGRTLIDPLDEDARPESGWRAFTADFFSWLAPLGMRIEIMFLRLGRRMGLPAKQLEDLSVRLDEIVHERRQIRDIAKMADLGDSDLSNMSLDEFLQATQTSEPAYADVEPISEKLEEFYESVQERRAVARARR</sequence>
<feature type="transmembrane region" description="Helical" evidence="1">
    <location>
        <begin position="47"/>
        <end position="65"/>
    </location>
</feature>
<dbReference type="EMBL" id="JBHUOP010000004">
    <property type="protein sequence ID" value="MFD2841108.1"/>
    <property type="molecule type" value="Genomic_DNA"/>
</dbReference>
<accession>A0ABW5XJQ9</accession>
<reference evidence="3" key="1">
    <citation type="journal article" date="2019" name="Int. J. Syst. Evol. Microbiol.">
        <title>The Global Catalogue of Microorganisms (GCM) 10K type strain sequencing project: providing services to taxonomists for standard genome sequencing and annotation.</title>
        <authorList>
            <consortium name="The Broad Institute Genomics Platform"/>
            <consortium name="The Broad Institute Genome Sequencing Center for Infectious Disease"/>
            <person name="Wu L."/>
            <person name="Ma J."/>
        </authorList>
    </citation>
    <scope>NUCLEOTIDE SEQUENCE [LARGE SCALE GENOMIC DNA]</scope>
    <source>
        <strain evidence="3">KCTC 33576</strain>
    </source>
</reference>
<evidence type="ECO:0000313" key="3">
    <source>
        <dbReference type="Proteomes" id="UP001597391"/>
    </source>
</evidence>
<organism evidence="2 3">
    <name type="scientific">Populibacterium corticicola</name>
    <dbReference type="NCBI Taxonomy" id="1812826"/>
    <lineage>
        <taxon>Bacteria</taxon>
        <taxon>Bacillati</taxon>
        <taxon>Actinomycetota</taxon>
        <taxon>Actinomycetes</taxon>
        <taxon>Micrococcales</taxon>
        <taxon>Jonesiaceae</taxon>
        <taxon>Populibacterium</taxon>
    </lineage>
</organism>
<keyword evidence="1" id="KW-0472">Membrane</keyword>
<keyword evidence="1" id="KW-1133">Transmembrane helix</keyword>
<proteinExistence type="predicted"/>
<keyword evidence="3" id="KW-1185">Reference proteome</keyword>
<comment type="caution">
    <text evidence="2">The sequence shown here is derived from an EMBL/GenBank/DDBJ whole genome shotgun (WGS) entry which is preliminary data.</text>
</comment>
<keyword evidence="1" id="KW-0812">Transmembrane</keyword>
<gene>
    <name evidence="2" type="ORF">ACFSYH_11105</name>
</gene>
<feature type="transmembrane region" description="Helical" evidence="1">
    <location>
        <begin position="7"/>
        <end position="27"/>
    </location>
</feature>